<organism evidence="1 2">
    <name type="scientific">Vararia minispora EC-137</name>
    <dbReference type="NCBI Taxonomy" id="1314806"/>
    <lineage>
        <taxon>Eukaryota</taxon>
        <taxon>Fungi</taxon>
        <taxon>Dikarya</taxon>
        <taxon>Basidiomycota</taxon>
        <taxon>Agaricomycotina</taxon>
        <taxon>Agaricomycetes</taxon>
        <taxon>Russulales</taxon>
        <taxon>Lachnocladiaceae</taxon>
        <taxon>Vararia</taxon>
    </lineage>
</organism>
<name>A0ACB8Q517_9AGAM</name>
<reference evidence="1" key="2">
    <citation type="journal article" date="2022" name="New Phytol.">
        <title>Evolutionary transition to the ectomycorrhizal habit in the genomes of a hyperdiverse lineage of mushroom-forming fungi.</title>
        <authorList>
            <person name="Looney B."/>
            <person name="Miyauchi S."/>
            <person name="Morin E."/>
            <person name="Drula E."/>
            <person name="Courty P.E."/>
            <person name="Kohler A."/>
            <person name="Kuo A."/>
            <person name="LaButti K."/>
            <person name="Pangilinan J."/>
            <person name="Lipzen A."/>
            <person name="Riley R."/>
            <person name="Andreopoulos W."/>
            <person name="He G."/>
            <person name="Johnson J."/>
            <person name="Nolan M."/>
            <person name="Tritt A."/>
            <person name="Barry K.W."/>
            <person name="Grigoriev I.V."/>
            <person name="Nagy L.G."/>
            <person name="Hibbett D."/>
            <person name="Henrissat B."/>
            <person name="Matheny P.B."/>
            <person name="Labbe J."/>
            <person name="Martin F.M."/>
        </authorList>
    </citation>
    <scope>NUCLEOTIDE SEQUENCE</scope>
    <source>
        <strain evidence="1">EC-137</strain>
    </source>
</reference>
<gene>
    <name evidence="1" type="ORF">K488DRAFT_64189</name>
</gene>
<proteinExistence type="predicted"/>
<accession>A0ACB8Q517</accession>
<protein>
    <submittedName>
        <fullName evidence="1">Uncharacterized protein</fullName>
    </submittedName>
</protein>
<evidence type="ECO:0000313" key="1">
    <source>
        <dbReference type="EMBL" id="KAI0026846.1"/>
    </source>
</evidence>
<comment type="caution">
    <text evidence="1">The sequence shown here is derived from an EMBL/GenBank/DDBJ whole genome shotgun (WGS) entry which is preliminary data.</text>
</comment>
<keyword evidence="2" id="KW-1185">Reference proteome</keyword>
<evidence type="ECO:0000313" key="2">
    <source>
        <dbReference type="Proteomes" id="UP000814128"/>
    </source>
</evidence>
<dbReference type="EMBL" id="MU274151">
    <property type="protein sequence ID" value="KAI0026846.1"/>
    <property type="molecule type" value="Genomic_DNA"/>
</dbReference>
<reference evidence="1" key="1">
    <citation type="submission" date="2021-02" db="EMBL/GenBank/DDBJ databases">
        <authorList>
            <consortium name="DOE Joint Genome Institute"/>
            <person name="Ahrendt S."/>
            <person name="Looney B.P."/>
            <person name="Miyauchi S."/>
            <person name="Morin E."/>
            <person name="Drula E."/>
            <person name="Courty P.E."/>
            <person name="Chicoki N."/>
            <person name="Fauchery L."/>
            <person name="Kohler A."/>
            <person name="Kuo A."/>
            <person name="Labutti K."/>
            <person name="Pangilinan J."/>
            <person name="Lipzen A."/>
            <person name="Riley R."/>
            <person name="Andreopoulos W."/>
            <person name="He G."/>
            <person name="Johnson J."/>
            <person name="Barry K.W."/>
            <person name="Grigoriev I.V."/>
            <person name="Nagy L."/>
            <person name="Hibbett D."/>
            <person name="Henrissat B."/>
            <person name="Matheny P.B."/>
            <person name="Labbe J."/>
            <person name="Martin F."/>
        </authorList>
    </citation>
    <scope>NUCLEOTIDE SEQUENCE</scope>
    <source>
        <strain evidence="1">EC-137</strain>
    </source>
</reference>
<dbReference type="Proteomes" id="UP000814128">
    <property type="component" value="Unassembled WGS sequence"/>
</dbReference>
<sequence length="431" mass="47301">MNKLRALAIAFKFSSSPNSTDRLRRVQGEARYMSHGNDSGRLAPTQSAHGSGATLCINHPIAMLLECEGSLFVAIAEVIRLKVHSKCADAVSISLLGEPWAVQATYQLLRLIPVPEDTGSPNPRWQAAGLLSGLARTAPGPLILPINPELIATSDGTHAFVFLPDQLLSLAMTLNERIALARASRDDVPKLPPDPQYPYRNALDQACFLAEYTQDDGDRAASQTDPKHCALCKNPATSFDRDIYSGALIIAHTGAHIRYDPRLTTSRCGFPREPCDMCARGPESCQIFLSKTSSASKATPQVDSNKSMCPHRFRKFKYASAAVSSGASPCSNVPLVCELCGPNKPAVWRYNFYYHLLTVHPLADLKEYEDIWTISAQEHEAMGLIWRKIGARRPPLVNKKAPKLSVSQALSLSAVLHRYDSLLRSIFIHTE</sequence>